<dbReference type="GO" id="GO:0045944">
    <property type="term" value="P:positive regulation of transcription by RNA polymerase II"/>
    <property type="evidence" value="ECO:0007669"/>
    <property type="project" value="TreeGrafter"/>
</dbReference>
<evidence type="ECO:0000256" key="4">
    <source>
        <dbReference type="ARBA" id="ARBA00023125"/>
    </source>
</evidence>
<dbReference type="RefSeq" id="XP_066928637.1">
    <property type="nucleotide sequence ID" value="XM_067072536.1"/>
</dbReference>
<dbReference type="AlphaFoldDB" id="A0A7M6DM98"/>
<feature type="region of interest" description="Disordered" evidence="7">
    <location>
        <begin position="159"/>
        <end position="196"/>
    </location>
</feature>
<keyword evidence="5" id="KW-0804">Transcription</keyword>
<evidence type="ECO:0000256" key="6">
    <source>
        <dbReference type="ARBA" id="ARBA00023242"/>
    </source>
</evidence>
<feature type="region of interest" description="Disordered" evidence="7">
    <location>
        <begin position="389"/>
        <end position="408"/>
    </location>
</feature>
<feature type="region of interest" description="Disordered" evidence="7">
    <location>
        <begin position="221"/>
        <end position="251"/>
    </location>
</feature>
<dbReference type="OrthoDB" id="10001938at2759"/>
<keyword evidence="3" id="KW-0805">Transcription regulation</keyword>
<dbReference type="GO" id="GO:0046983">
    <property type="term" value="F:protein dimerization activity"/>
    <property type="evidence" value="ECO:0007669"/>
    <property type="project" value="InterPro"/>
</dbReference>
<dbReference type="GO" id="GO:0005737">
    <property type="term" value="C:cytoplasm"/>
    <property type="evidence" value="ECO:0007669"/>
    <property type="project" value="UniProtKB-SubCell"/>
</dbReference>
<evidence type="ECO:0000313" key="10">
    <source>
        <dbReference type="Proteomes" id="UP000594262"/>
    </source>
</evidence>
<dbReference type="InterPro" id="IPR036638">
    <property type="entry name" value="HLH_DNA-bd_sf"/>
</dbReference>
<evidence type="ECO:0000256" key="2">
    <source>
        <dbReference type="ARBA" id="ARBA00004496"/>
    </source>
</evidence>
<comment type="subcellular location">
    <subcellularLocation>
        <location evidence="2">Cytoplasm</location>
    </subcellularLocation>
    <subcellularLocation>
        <location evidence="1">Nucleus speckle</location>
    </subcellularLocation>
</comment>
<dbReference type="PROSITE" id="PS50888">
    <property type="entry name" value="BHLH"/>
    <property type="match status" value="1"/>
</dbReference>
<reference evidence="9" key="1">
    <citation type="submission" date="2021-01" db="UniProtKB">
        <authorList>
            <consortium name="EnsemblMetazoa"/>
        </authorList>
    </citation>
    <scope>IDENTIFICATION</scope>
</reference>
<keyword evidence="10" id="KW-1185">Reference proteome</keyword>
<keyword evidence="6" id="KW-0539">Nucleus</keyword>
<dbReference type="InterPro" id="IPR050359">
    <property type="entry name" value="bHLH_transcription_factors"/>
</dbReference>
<evidence type="ECO:0000256" key="7">
    <source>
        <dbReference type="SAM" id="MobiDB-lite"/>
    </source>
</evidence>
<evidence type="ECO:0000259" key="8">
    <source>
        <dbReference type="PROSITE" id="PS50888"/>
    </source>
</evidence>
<evidence type="ECO:0000256" key="5">
    <source>
        <dbReference type="ARBA" id="ARBA00023163"/>
    </source>
</evidence>
<dbReference type="PANTHER" id="PTHR19290:SF102">
    <property type="entry name" value="TRANSCRIPTION FACTOR ATOH8"/>
    <property type="match status" value="1"/>
</dbReference>
<sequence length="529" mass="60470">MMTQEKFQRDVKNKLKGICDDIDVKMEDLKHGERSVDSSNNENVSQCKRNRRKCAPSKQYASALVDSNNNSDSSTTHFTTEVIDIEEECVKAKHSTASTTKRKKTSLDQLLSRAVAKKQKIEQEKTENIIRYPQENEIVGHGQENGQKHNLNDSIKSSTLQPVHKTARTIQSTPRMDSVESREENAGEEKWYQRPSSPAFRKRFDPYSYYVHPKHVFSHPNHEYQKDERSPSPPVKYHVERRRFRRSRSPPTEKFRKYLDYEHSKNARSKYEGQIEKLSSPGSKHREYRAFVERPKSPNVKREVFESPSEYTQLGRSLSPGGEYVENSTTTVLRPKARRISTPSTLPQKHFYPANSPVYPPKPSAQSREGSVWSPTATISNEVPRSPIADQAAPTCSKGRSSKFFPPNKRQVTTNQRYAKLNNTQLQRRLVANARERSRVHALSNAFDALRGAIPSYSVDQKLSKLTILRVAINYIDALTQLLAPKTPTTQKRFEKCVDECSSVLQQEYGKSKNQIGSGRANGSNEQMH</sequence>
<dbReference type="SUPFAM" id="SSF47459">
    <property type="entry name" value="HLH, helix-loop-helix DNA-binding domain"/>
    <property type="match status" value="1"/>
</dbReference>
<name>A0A7M6DM98_9CNID</name>
<feature type="compositionally biased region" description="Polar residues" evidence="7">
    <location>
        <begin position="37"/>
        <end position="47"/>
    </location>
</feature>
<dbReference type="SMART" id="SM00353">
    <property type="entry name" value="HLH"/>
    <property type="match status" value="1"/>
</dbReference>
<proteinExistence type="predicted"/>
<feature type="region of interest" description="Disordered" evidence="7">
    <location>
        <begin position="30"/>
        <end position="53"/>
    </location>
</feature>
<feature type="compositionally biased region" description="Basic and acidic residues" evidence="7">
    <location>
        <begin position="177"/>
        <end position="192"/>
    </location>
</feature>
<feature type="compositionally biased region" description="Basic and acidic residues" evidence="7">
    <location>
        <begin position="221"/>
        <end position="230"/>
    </location>
</feature>
<dbReference type="PANTHER" id="PTHR19290">
    <property type="entry name" value="BASIC HELIX-LOOP-HELIX PROTEIN NEUROGENIN-RELATED"/>
    <property type="match status" value="1"/>
</dbReference>
<evidence type="ECO:0000256" key="1">
    <source>
        <dbReference type="ARBA" id="ARBA00004324"/>
    </source>
</evidence>
<dbReference type="InterPro" id="IPR011598">
    <property type="entry name" value="bHLH_dom"/>
</dbReference>
<dbReference type="Gene3D" id="4.10.280.10">
    <property type="entry name" value="Helix-loop-helix DNA-binding domain"/>
    <property type="match status" value="1"/>
</dbReference>
<evidence type="ECO:0000256" key="3">
    <source>
        <dbReference type="ARBA" id="ARBA00023015"/>
    </source>
</evidence>
<dbReference type="FunFam" id="4.10.280.10:FF:000052">
    <property type="entry name" value="Protein atonal homolog 8"/>
    <property type="match status" value="1"/>
</dbReference>
<dbReference type="GO" id="GO:0016607">
    <property type="term" value="C:nuclear speck"/>
    <property type="evidence" value="ECO:0007669"/>
    <property type="project" value="UniProtKB-SubCell"/>
</dbReference>
<dbReference type="EnsemblMetazoa" id="CLYHEMT015867.1">
    <property type="protein sequence ID" value="CLYHEMP015867.1"/>
    <property type="gene ID" value="CLYHEMG015867"/>
</dbReference>
<feature type="region of interest" description="Disordered" evidence="7">
    <location>
        <begin position="302"/>
        <end position="330"/>
    </location>
</feature>
<dbReference type="Pfam" id="PF00010">
    <property type="entry name" value="HLH"/>
    <property type="match status" value="1"/>
</dbReference>
<dbReference type="GeneID" id="136816099"/>
<keyword evidence="4" id="KW-0238">DNA-binding</keyword>
<feature type="domain" description="BHLH" evidence="8">
    <location>
        <begin position="427"/>
        <end position="479"/>
    </location>
</feature>
<feature type="compositionally biased region" description="Basic residues" evidence="7">
    <location>
        <begin position="239"/>
        <end position="248"/>
    </location>
</feature>
<dbReference type="GO" id="GO:0070888">
    <property type="term" value="F:E-box binding"/>
    <property type="evidence" value="ECO:0007669"/>
    <property type="project" value="TreeGrafter"/>
</dbReference>
<accession>A0A7M6DM98</accession>
<evidence type="ECO:0000313" key="9">
    <source>
        <dbReference type="EnsemblMetazoa" id="CLYHEMP015867.1"/>
    </source>
</evidence>
<dbReference type="GO" id="GO:0009653">
    <property type="term" value="P:anatomical structure morphogenesis"/>
    <property type="evidence" value="ECO:0007669"/>
    <property type="project" value="TreeGrafter"/>
</dbReference>
<dbReference type="Proteomes" id="UP000594262">
    <property type="component" value="Unplaced"/>
</dbReference>
<organism evidence="9 10">
    <name type="scientific">Clytia hemisphaerica</name>
    <dbReference type="NCBI Taxonomy" id="252671"/>
    <lineage>
        <taxon>Eukaryota</taxon>
        <taxon>Metazoa</taxon>
        <taxon>Cnidaria</taxon>
        <taxon>Hydrozoa</taxon>
        <taxon>Hydroidolina</taxon>
        <taxon>Leptothecata</taxon>
        <taxon>Obeliida</taxon>
        <taxon>Clytiidae</taxon>
        <taxon>Clytia</taxon>
    </lineage>
</organism>
<protein>
    <recommendedName>
        <fullName evidence="8">BHLH domain-containing protein</fullName>
    </recommendedName>
</protein>
<dbReference type="GO" id="GO:0003700">
    <property type="term" value="F:DNA-binding transcription factor activity"/>
    <property type="evidence" value="ECO:0007669"/>
    <property type="project" value="TreeGrafter"/>
</dbReference>